<sequence length="252" mass="28249">MSSRMVARRLGSKLSPMFSSVATLRSHATSFGRSTFLSCCLIFFLVWDSANNCSTTVSSSISIIQVTSVKSVCDISTDSVTSDKFHCPIVNVDKLWSMVPHDAKENASVAKVPIVDVTQFSYFKELGKGMVPQLQPMVVKAKLVFFNTICNICVQQYAMSLNAFQQLSSVAGVAKSHGMETMGPPPKNKSYDKKYHQRSFDNEILSELAERTKNIQGVMIEDNKFFLSVHYRHVKDEVYVCIMHQFIIIAIY</sequence>
<dbReference type="EMBL" id="CM042051">
    <property type="protein sequence ID" value="KAI3728518.1"/>
    <property type="molecule type" value="Genomic_DNA"/>
</dbReference>
<keyword evidence="2" id="KW-1185">Reference proteome</keyword>
<name>A0ACB9C2N9_ARCLA</name>
<proteinExistence type="predicted"/>
<protein>
    <submittedName>
        <fullName evidence="1">Uncharacterized protein</fullName>
    </submittedName>
</protein>
<reference evidence="1 2" key="2">
    <citation type="journal article" date="2022" name="Mol. Ecol. Resour.">
        <title>The genomes of chicory, endive, great burdock and yacon provide insights into Asteraceae paleo-polyploidization history and plant inulin production.</title>
        <authorList>
            <person name="Fan W."/>
            <person name="Wang S."/>
            <person name="Wang H."/>
            <person name="Wang A."/>
            <person name="Jiang F."/>
            <person name="Liu H."/>
            <person name="Zhao H."/>
            <person name="Xu D."/>
            <person name="Zhang Y."/>
        </authorList>
    </citation>
    <scope>NUCLEOTIDE SEQUENCE [LARGE SCALE GENOMIC DNA]</scope>
    <source>
        <strain evidence="2">cv. Niubang</strain>
    </source>
</reference>
<accession>A0ACB9C2N9</accession>
<dbReference type="Proteomes" id="UP001055879">
    <property type="component" value="Linkage Group LG05"/>
</dbReference>
<evidence type="ECO:0000313" key="2">
    <source>
        <dbReference type="Proteomes" id="UP001055879"/>
    </source>
</evidence>
<gene>
    <name evidence="1" type="ORF">L6452_17155</name>
</gene>
<organism evidence="1 2">
    <name type="scientific">Arctium lappa</name>
    <name type="common">Greater burdock</name>
    <name type="synonym">Lappa major</name>
    <dbReference type="NCBI Taxonomy" id="4217"/>
    <lineage>
        <taxon>Eukaryota</taxon>
        <taxon>Viridiplantae</taxon>
        <taxon>Streptophyta</taxon>
        <taxon>Embryophyta</taxon>
        <taxon>Tracheophyta</taxon>
        <taxon>Spermatophyta</taxon>
        <taxon>Magnoliopsida</taxon>
        <taxon>eudicotyledons</taxon>
        <taxon>Gunneridae</taxon>
        <taxon>Pentapetalae</taxon>
        <taxon>asterids</taxon>
        <taxon>campanulids</taxon>
        <taxon>Asterales</taxon>
        <taxon>Asteraceae</taxon>
        <taxon>Carduoideae</taxon>
        <taxon>Cardueae</taxon>
        <taxon>Arctiinae</taxon>
        <taxon>Arctium</taxon>
    </lineage>
</organism>
<reference evidence="2" key="1">
    <citation type="journal article" date="2022" name="Mol. Ecol. Resour.">
        <title>The genomes of chicory, endive, great burdock and yacon provide insights into Asteraceae palaeo-polyploidization history and plant inulin production.</title>
        <authorList>
            <person name="Fan W."/>
            <person name="Wang S."/>
            <person name="Wang H."/>
            <person name="Wang A."/>
            <person name="Jiang F."/>
            <person name="Liu H."/>
            <person name="Zhao H."/>
            <person name="Xu D."/>
            <person name="Zhang Y."/>
        </authorList>
    </citation>
    <scope>NUCLEOTIDE SEQUENCE [LARGE SCALE GENOMIC DNA]</scope>
    <source>
        <strain evidence="2">cv. Niubang</strain>
    </source>
</reference>
<evidence type="ECO:0000313" key="1">
    <source>
        <dbReference type="EMBL" id="KAI3728518.1"/>
    </source>
</evidence>
<comment type="caution">
    <text evidence="1">The sequence shown here is derived from an EMBL/GenBank/DDBJ whole genome shotgun (WGS) entry which is preliminary data.</text>
</comment>